<dbReference type="PANTHER" id="PTHR35936">
    <property type="entry name" value="MEMBRANE-BOUND LYTIC MUREIN TRANSGLYCOSYLASE F"/>
    <property type="match status" value="1"/>
</dbReference>
<dbReference type="CDD" id="cd13530">
    <property type="entry name" value="PBP2_peptides_like"/>
    <property type="match status" value="1"/>
</dbReference>
<evidence type="ECO:0000313" key="5">
    <source>
        <dbReference type="EMBL" id="AOU99723.1"/>
    </source>
</evidence>
<feature type="chain" id="PRO_5009108430" evidence="3">
    <location>
        <begin position="27"/>
        <end position="285"/>
    </location>
</feature>
<sequence>MSRLFVLGAGITAAALMAGVAQTAAAADVHYGECKVTGKWASHPFKPVIPGQLTVEVNMPAPGWWNGNSPDTIKSGYEYCMAANIAYRAGIPKLKVKNVAWDGLVAGQTRNFDLALSEISITDKRKKVVDFSVPYFESTMGVLVRKGEHVTPENIRDKLIGVEGGSTGASFVTDKIKPAKPARQFSGEAGLFTALAAHQIQVVVTDTSIVLAQQGKSHGRLVVVGQYDTGETYGALYPKGSKNQKAMNTIIESLIKDGTLKKLADQYLAAAWGASPNSVPTWKIH</sequence>
<keyword evidence="6" id="KW-1185">Reference proteome</keyword>
<evidence type="ECO:0000256" key="1">
    <source>
        <dbReference type="ARBA" id="ARBA00010333"/>
    </source>
</evidence>
<dbReference type="EMBL" id="CP017415">
    <property type="protein sequence ID" value="AOU99723.1"/>
    <property type="molecule type" value="Genomic_DNA"/>
</dbReference>
<name>A0A1D8ITH2_9GAMM</name>
<organism evidence="5 6">
    <name type="scientific">Acidihalobacter yilgarnensis</name>
    <dbReference type="NCBI Taxonomy" id="2819280"/>
    <lineage>
        <taxon>Bacteria</taxon>
        <taxon>Pseudomonadati</taxon>
        <taxon>Pseudomonadota</taxon>
        <taxon>Gammaproteobacteria</taxon>
        <taxon>Chromatiales</taxon>
        <taxon>Ectothiorhodospiraceae</taxon>
        <taxon>Acidihalobacter</taxon>
    </lineage>
</organism>
<dbReference type="InterPro" id="IPR001638">
    <property type="entry name" value="Solute-binding_3/MltF_N"/>
</dbReference>
<dbReference type="KEGG" id="aprs:BI364_13000"/>
<keyword evidence="2 3" id="KW-0732">Signal</keyword>
<comment type="similarity">
    <text evidence="1">Belongs to the bacterial solute-binding protein 3 family.</text>
</comment>
<evidence type="ECO:0000259" key="4">
    <source>
        <dbReference type="SMART" id="SM00062"/>
    </source>
</evidence>
<protein>
    <submittedName>
        <fullName evidence="5">ABC transporter substrate-binding protein</fullName>
    </submittedName>
</protein>
<dbReference type="SMART" id="SM00062">
    <property type="entry name" value="PBPb"/>
    <property type="match status" value="1"/>
</dbReference>
<gene>
    <name evidence="5" type="ORF">BI364_13000</name>
</gene>
<evidence type="ECO:0000256" key="3">
    <source>
        <dbReference type="SAM" id="SignalP"/>
    </source>
</evidence>
<reference evidence="6" key="1">
    <citation type="submission" date="2016-09" db="EMBL/GenBank/DDBJ databases">
        <title>Acidihalobacter prosperus F5.</title>
        <authorList>
            <person name="Khaleque H.N."/>
            <person name="Ramsay J.P."/>
            <person name="Kaksonen A.H."/>
            <person name="Boxall N.J."/>
            <person name="Watkin E.L.J."/>
        </authorList>
    </citation>
    <scope>NUCLEOTIDE SEQUENCE [LARGE SCALE GENOMIC DNA]</scope>
    <source>
        <strain evidence="6">F5</strain>
    </source>
</reference>
<dbReference type="PANTHER" id="PTHR35936:SF17">
    <property type="entry name" value="ARGININE-BINDING EXTRACELLULAR PROTEIN ARTP"/>
    <property type="match status" value="1"/>
</dbReference>
<dbReference type="SUPFAM" id="SSF53850">
    <property type="entry name" value="Periplasmic binding protein-like II"/>
    <property type="match status" value="1"/>
</dbReference>
<accession>A0A1D8ITH2</accession>
<feature type="signal peptide" evidence="3">
    <location>
        <begin position="1"/>
        <end position="26"/>
    </location>
</feature>
<evidence type="ECO:0000256" key="2">
    <source>
        <dbReference type="ARBA" id="ARBA00022729"/>
    </source>
</evidence>
<dbReference type="Pfam" id="PF00497">
    <property type="entry name" value="SBP_bac_3"/>
    <property type="match status" value="1"/>
</dbReference>
<evidence type="ECO:0000313" key="6">
    <source>
        <dbReference type="Proteomes" id="UP000095401"/>
    </source>
</evidence>
<dbReference type="AlphaFoldDB" id="A0A1D8ITH2"/>
<feature type="domain" description="Solute-binding protein family 3/N-terminal" evidence="4">
    <location>
        <begin position="72"/>
        <end position="271"/>
    </location>
</feature>
<dbReference type="Proteomes" id="UP000095401">
    <property type="component" value="Chromosome"/>
</dbReference>
<dbReference type="Gene3D" id="3.40.190.10">
    <property type="entry name" value="Periplasmic binding protein-like II"/>
    <property type="match status" value="2"/>
</dbReference>
<proteinExistence type="inferred from homology"/>